<evidence type="ECO:0000313" key="3">
    <source>
        <dbReference type="WBParaSite" id="TREG1_58400.1"/>
    </source>
</evidence>
<sequence>MERYWCGLERGYSQFLADSSMSTNPFPVDFGIFKFHGTNSKSCLNVETTRSFNKLPYYFKLVQYEILREVMIDLAYEYELNLLTSRERQAYEILAAVWSECHLIEGMRKINLIDSEIYRDMIVNDIIPLLNRNIEKKLDDRLALFADNNNQDVLKFDSLTSIDEIQEKKRQLSLQLRKSQARFTEAVCRIYTLSSRLFRDYRFELCPILSRQARLVIDEQTHALLLKAKNLQYTLQDTSSKSSAKVDTLQRTHQELEDSRRKLKQEVEELDRLDKAYTRKDEAYHELVKQYIDCQQQLSLRSKLYSIWSQSIV</sequence>
<name>A0AA85K485_TRIRE</name>
<accession>A0AA85K485</accession>
<proteinExistence type="predicted"/>
<protein>
    <submittedName>
        <fullName evidence="3">Uncharacterized protein</fullName>
    </submittedName>
</protein>
<evidence type="ECO:0000313" key="2">
    <source>
        <dbReference type="Proteomes" id="UP000050795"/>
    </source>
</evidence>
<dbReference type="WBParaSite" id="TREG1_58400.1">
    <property type="protein sequence ID" value="TREG1_58400.1"/>
    <property type="gene ID" value="TREG1_58400"/>
</dbReference>
<keyword evidence="1" id="KW-0175">Coiled coil</keyword>
<keyword evidence="2" id="KW-1185">Reference proteome</keyword>
<dbReference type="AlphaFoldDB" id="A0AA85K485"/>
<evidence type="ECO:0000256" key="1">
    <source>
        <dbReference type="SAM" id="Coils"/>
    </source>
</evidence>
<reference evidence="3" key="2">
    <citation type="submission" date="2023-11" db="UniProtKB">
        <authorList>
            <consortium name="WormBaseParasite"/>
        </authorList>
    </citation>
    <scope>IDENTIFICATION</scope>
</reference>
<organism evidence="2 3">
    <name type="scientific">Trichobilharzia regenti</name>
    <name type="common">Nasal bird schistosome</name>
    <dbReference type="NCBI Taxonomy" id="157069"/>
    <lineage>
        <taxon>Eukaryota</taxon>
        <taxon>Metazoa</taxon>
        <taxon>Spiralia</taxon>
        <taxon>Lophotrochozoa</taxon>
        <taxon>Platyhelminthes</taxon>
        <taxon>Trematoda</taxon>
        <taxon>Digenea</taxon>
        <taxon>Strigeidida</taxon>
        <taxon>Schistosomatoidea</taxon>
        <taxon>Schistosomatidae</taxon>
        <taxon>Trichobilharzia</taxon>
    </lineage>
</organism>
<feature type="coiled-coil region" evidence="1">
    <location>
        <begin position="246"/>
        <end position="280"/>
    </location>
</feature>
<dbReference type="Proteomes" id="UP000050795">
    <property type="component" value="Unassembled WGS sequence"/>
</dbReference>
<reference evidence="2" key="1">
    <citation type="submission" date="2022-06" db="EMBL/GenBank/DDBJ databases">
        <authorList>
            <person name="Berger JAMES D."/>
            <person name="Berger JAMES D."/>
        </authorList>
    </citation>
    <scope>NUCLEOTIDE SEQUENCE [LARGE SCALE GENOMIC DNA]</scope>
</reference>